<name>A0A176W9L1_MARPO</name>
<dbReference type="EC" id="2.7.1.108" evidence="3"/>
<protein>
    <recommendedName>
        <fullName evidence="3">dolichol kinase</fullName>
        <ecNumber evidence="3">2.7.1.108</ecNumber>
    </recommendedName>
</protein>
<keyword evidence="5 10" id="KW-0812">Transmembrane</keyword>
<organism evidence="11 12">
    <name type="scientific">Marchantia polymorpha subsp. ruderalis</name>
    <dbReference type="NCBI Taxonomy" id="1480154"/>
    <lineage>
        <taxon>Eukaryota</taxon>
        <taxon>Viridiplantae</taxon>
        <taxon>Streptophyta</taxon>
        <taxon>Embryophyta</taxon>
        <taxon>Marchantiophyta</taxon>
        <taxon>Marchantiopsida</taxon>
        <taxon>Marchantiidae</taxon>
        <taxon>Marchantiales</taxon>
        <taxon>Marchantiaceae</taxon>
        <taxon>Marchantia</taxon>
    </lineage>
</organism>
<proteinExistence type="inferred from homology"/>
<dbReference type="EMBL" id="LVLJ01001430">
    <property type="protein sequence ID" value="OAE29729.1"/>
    <property type="molecule type" value="Genomic_DNA"/>
</dbReference>
<evidence type="ECO:0000256" key="7">
    <source>
        <dbReference type="ARBA" id="ARBA00022824"/>
    </source>
</evidence>
<reference evidence="11" key="1">
    <citation type="submission" date="2016-03" db="EMBL/GenBank/DDBJ databases">
        <title>Mechanisms controlling the formation of the plant cell surface in tip-growing cells are functionally conserved among land plants.</title>
        <authorList>
            <person name="Honkanen S."/>
            <person name="Jones V.A."/>
            <person name="Morieri G."/>
            <person name="Champion C."/>
            <person name="Hetherington A.J."/>
            <person name="Kelly S."/>
            <person name="Saint-Marcoux D."/>
            <person name="Proust H."/>
            <person name="Prescott H."/>
            <person name="Dolan L."/>
        </authorList>
    </citation>
    <scope>NUCLEOTIDE SEQUENCE [LARGE SCALE GENOMIC DNA]</scope>
    <source>
        <tissue evidence="11">Whole gametophyte</tissue>
    </source>
</reference>
<evidence type="ECO:0000256" key="3">
    <source>
        <dbReference type="ARBA" id="ARBA00012132"/>
    </source>
</evidence>
<feature type="transmembrane region" description="Helical" evidence="10">
    <location>
        <begin position="506"/>
        <end position="527"/>
    </location>
</feature>
<evidence type="ECO:0000256" key="4">
    <source>
        <dbReference type="ARBA" id="ARBA00022679"/>
    </source>
</evidence>
<evidence type="ECO:0000313" key="11">
    <source>
        <dbReference type="EMBL" id="OAE29729.1"/>
    </source>
</evidence>
<keyword evidence="6" id="KW-0418">Kinase</keyword>
<evidence type="ECO:0000256" key="9">
    <source>
        <dbReference type="ARBA" id="ARBA00023136"/>
    </source>
</evidence>
<keyword evidence="12" id="KW-1185">Reference proteome</keyword>
<dbReference type="AlphaFoldDB" id="A0A176W9L1"/>
<feature type="transmembrane region" description="Helical" evidence="10">
    <location>
        <begin position="473"/>
        <end position="494"/>
    </location>
</feature>
<dbReference type="PANTHER" id="PTHR13205">
    <property type="entry name" value="TRANSMEMBRANE PROTEIN 15-RELATED"/>
    <property type="match status" value="1"/>
</dbReference>
<dbReference type="GO" id="GO:0005789">
    <property type="term" value="C:endoplasmic reticulum membrane"/>
    <property type="evidence" value="ECO:0007669"/>
    <property type="project" value="UniProtKB-SubCell"/>
</dbReference>
<dbReference type="PANTHER" id="PTHR13205:SF15">
    <property type="entry name" value="DOLICHOL KINASE"/>
    <property type="match status" value="1"/>
</dbReference>
<keyword evidence="8 10" id="KW-1133">Transmembrane helix</keyword>
<gene>
    <name evidence="11" type="ORF">AXG93_3884s1250</name>
</gene>
<evidence type="ECO:0000313" key="12">
    <source>
        <dbReference type="Proteomes" id="UP000077202"/>
    </source>
</evidence>
<accession>A0A176W9L1</accession>
<evidence type="ECO:0000256" key="10">
    <source>
        <dbReference type="SAM" id="Phobius"/>
    </source>
</evidence>
<feature type="transmembrane region" description="Helical" evidence="10">
    <location>
        <begin position="303"/>
        <end position="322"/>
    </location>
</feature>
<evidence type="ECO:0000256" key="6">
    <source>
        <dbReference type="ARBA" id="ARBA00022777"/>
    </source>
</evidence>
<feature type="transmembrane region" description="Helical" evidence="10">
    <location>
        <begin position="374"/>
        <end position="393"/>
    </location>
</feature>
<comment type="subcellular location">
    <subcellularLocation>
        <location evidence="1">Endoplasmic reticulum membrane</location>
        <topology evidence="1">Multi-pass membrane protein</topology>
    </subcellularLocation>
</comment>
<dbReference type="GO" id="GO:0043048">
    <property type="term" value="P:dolichyl monophosphate biosynthetic process"/>
    <property type="evidence" value="ECO:0007669"/>
    <property type="project" value="TreeGrafter"/>
</dbReference>
<evidence type="ECO:0000256" key="2">
    <source>
        <dbReference type="ARBA" id="ARBA00010794"/>
    </source>
</evidence>
<feature type="transmembrane region" description="Helical" evidence="10">
    <location>
        <begin position="539"/>
        <end position="557"/>
    </location>
</feature>
<feature type="transmembrane region" description="Helical" evidence="10">
    <location>
        <begin position="342"/>
        <end position="362"/>
    </location>
</feature>
<feature type="transmembrane region" description="Helical" evidence="10">
    <location>
        <begin position="217"/>
        <end position="236"/>
    </location>
</feature>
<feature type="transmembrane region" description="Helical" evidence="10">
    <location>
        <begin position="399"/>
        <end position="419"/>
    </location>
</feature>
<feature type="transmembrane region" description="Helical" evidence="10">
    <location>
        <begin position="188"/>
        <end position="205"/>
    </location>
</feature>
<evidence type="ECO:0000256" key="8">
    <source>
        <dbReference type="ARBA" id="ARBA00022989"/>
    </source>
</evidence>
<keyword evidence="9 10" id="KW-0472">Membrane</keyword>
<comment type="similarity">
    <text evidence="2">Belongs to the polyprenol kinase family.</text>
</comment>
<feature type="transmembrane region" description="Helical" evidence="10">
    <location>
        <begin position="440"/>
        <end position="461"/>
    </location>
</feature>
<feature type="transmembrane region" description="Helical" evidence="10">
    <location>
        <begin position="128"/>
        <end position="149"/>
    </location>
</feature>
<dbReference type="Proteomes" id="UP000077202">
    <property type="component" value="Unassembled WGS sequence"/>
</dbReference>
<keyword evidence="4" id="KW-0808">Transferase</keyword>
<sequence>MEPRIPYPVQGIGEFASSAAMAKSEAGIELAVVVLVVARVVLPILHSQAGTLWREAAGVVILTGVALFADFQGRKQLLDHLKPRSSMSSGILLGAVTVPTVLAARLLQHQRSSSSTEISQFATDRMKFEFWLAVACSTSMLLYLVSFLWKQKPSRWWLSSILESSCTTVLVLTTFWRMSSVGATDGAVWAAVYIVGGKILFTRVLETFPHTGTVGEVMLAVQGIVLYAANAVGTLAADSDKEADQAVVDALLQGLILGLLAMPVVLKRLHFRLPSVFGRLDDHRIPEKQSRIDMYMNHRARSFYLLLLVVVLAAVPLWVGVVTGHVLNPVTWTLRFVWRRPVPRLILCCYWIVIICSPLPHLHRISHQKLVPKILIRKYYHVMIVFMFIPALLSDARFLQLAFGIAFAIFLVVEMIRIGKLPPCGHLIERFMVAFTDHRDSGSLIISHFSLLLGCALPVWLHAGAGDRPLAAYAGILSLGVMDTFASVVGFNFGSTRVSPNSKKTVEGTLAGIGSMLVSVFALIVVLPSSARPAGVDGYLSLVAAVTGAGILEAYTLQLDNAFIPLLFYAMLCL</sequence>
<feature type="transmembrane region" description="Helical" evidence="10">
    <location>
        <begin position="248"/>
        <end position="266"/>
    </location>
</feature>
<evidence type="ECO:0000256" key="1">
    <source>
        <dbReference type="ARBA" id="ARBA00004477"/>
    </source>
</evidence>
<comment type="caution">
    <text evidence="11">The sequence shown here is derived from an EMBL/GenBank/DDBJ whole genome shotgun (WGS) entry which is preliminary data.</text>
</comment>
<evidence type="ECO:0000256" key="5">
    <source>
        <dbReference type="ARBA" id="ARBA00022692"/>
    </source>
</evidence>
<dbReference type="GO" id="GO:0004168">
    <property type="term" value="F:dolichol kinase activity"/>
    <property type="evidence" value="ECO:0007669"/>
    <property type="project" value="UniProtKB-EC"/>
</dbReference>
<dbReference type="InterPro" id="IPR032974">
    <property type="entry name" value="Polypren_kinase"/>
</dbReference>
<feature type="transmembrane region" description="Helical" evidence="10">
    <location>
        <begin position="156"/>
        <end position="176"/>
    </location>
</feature>
<keyword evidence="7" id="KW-0256">Endoplasmic reticulum</keyword>